<dbReference type="RefSeq" id="WP_049744357.1">
    <property type="nucleotide sequence ID" value="NZ_CP012150.1"/>
</dbReference>
<name>A0A0K0X3E1_MYCGD</name>
<organism evidence="1 2">
    <name type="scientific">Mycolicibacterium goodii</name>
    <name type="common">Mycobacterium goodii</name>
    <dbReference type="NCBI Taxonomy" id="134601"/>
    <lineage>
        <taxon>Bacteria</taxon>
        <taxon>Bacillati</taxon>
        <taxon>Actinomycetota</taxon>
        <taxon>Actinomycetes</taxon>
        <taxon>Mycobacteriales</taxon>
        <taxon>Mycobacteriaceae</taxon>
        <taxon>Mycolicibacterium</taxon>
    </lineage>
</organism>
<protein>
    <submittedName>
        <fullName evidence="1">Uncharacterized protein</fullName>
    </submittedName>
</protein>
<reference evidence="1 2" key="1">
    <citation type="submission" date="2015-07" db="EMBL/GenBank/DDBJ databases">
        <title>Complete genome sequence of Mycobacterium goodii X7B, a facultative thermophilic biodesulfurizing bacterium.</title>
        <authorList>
            <person name="Yu B."/>
            <person name="Li F."/>
            <person name="Xu P."/>
        </authorList>
    </citation>
    <scope>NUCLEOTIDE SEQUENCE [LARGE SCALE GENOMIC DNA]</scope>
    <source>
        <strain evidence="1 2">X7B</strain>
    </source>
</reference>
<dbReference type="EMBL" id="CP012150">
    <property type="protein sequence ID" value="AKS31939.1"/>
    <property type="molecule type" value="Genomic_DNA"/>
</dbReference>
<dbReference type="STRING" id="134601.AFA91_08695"/>
<dbReference type="OrthoDB" id="1115380at2"/>
<sequence>MHRDTVWEHKGVRIILLDSISQIEDSDRGAIVVAGSNGGRESGHVGVAAGCALVILNDAGIGKDRAGVAGLELLDQQHIPGATVSHMSAEISSGHDTWINGVVSVTNTRAAQLGIKPGDRVKEAVTALAERFAASAPTLEGNR</sequence>
<accession>A0A0K0X3E1</accession>
<dbReference type="KEGG" id="mgo:AFA91_08695"/>
<gene>
    <name evidence="1" type="ORF">AFA91_08695</name>
</gene>
<dbReference type="AlphaFoldDB" id="A0A0K0X3E1"/>
<evidence type="ECO:0000313" key="2">
    <source>
        <dbReference type="Proteomes" id="UP000062255"/>
    </source>
</evidence>
<dbReference type="Proteomes" id="UP000062255">
    <property type="component" value="Chromosome"/>
</dbReference>
<proteinExistence type="predicted"/>
<evidence type="ECO:0000313" key="1">
    <source>
        <dbReference type="EMBL" id="AKS31939.1"/>
    </source>
</evidence>
<dbReference type="PATRIC" id="fig|134601.6.peg.1801"/>